<dbReference type="EMBL" id="OZ020113">
    <property type="protein sequence ID" value="CAK9265815.1"/>
    <property type="molecule type" value="Genomic_DNA"/>
</dbReference>
<accession>A0ABP0WK24</accession>
<keyword evidence="3" id="KW-1185">Reference proteome</keyword>
<dbReference type="Proteomes" id="UP001497444">
    <property type="component" value="Chromosome 18"/>
</dbReference>
<evidence type="ECO:0000313" key="3">
    <source>
        <dbReference type="Proteomes" id="UP001497444"/>
    </source>
</evidence>
<feature type="region of interest" description="Disordered" evidence="1">
    <location>
        <begin position="82"/>
        <end position="103"/>
    </location>
</feature>
<protein>
    <submittedName>
        <fullName evidence="2">Uncharacterized protein</fullName>
    </submittedName>
</protein>
<sequence>MQLAMVVGPRMRVRGRCGTSKLWLVTVIIVLALLQLHVMVGVAATRVPSALLHENSFKDQNADDISGCGFFMSTMPVARHLLERGPPAPGVHGPPTPGVPIGD</sequence>
<proteinExistence type="predicted"/>
<organism evidence="2 3">
    <name type="scientific">Sphagnum jensenii</name>
    <dbReference type="NCBI Taxonomy" id="128206"/>
    <lineage>
        <taxon>Eukaryota</taxon>
        <taxon>Viridiplantae</taxon>
        <taxon>Streptophyta</taxon>
        <taxon>Embryophyta</taxon>
        <taxon>Bryophyta</taxon>
        <taxon>Sphagnophytina</taxon>
        <taxon>Sphagnopsida</taxon>
        <taxon>Sphagnales</taxon>
        <taxon>Sphagnaceae</taxon>
        <taxon>Sphagnum</taxon>
    </lineage>
</organism>
<gene>
    <name evidence="2" type="ORF">CSSPJE1EN1_LOCUS11293</name>
</gene>
<reference evidence="2" key="1">
    <citation type="submission" date="2024-02" db="EMBL/GenBank/DDBJ databases">
        <authorList>
            <consortium name="ELIXIR-Norway"/>
            <consortium name="Elixir Norway"/>
        </authorList>
    </citation>
    <scope>NUCLEOTIDE SEQUENCE</scope>
</reference>
<name>A0ABP0WK24_9BRYO</name>
<feature type="compositionally biased region" description="Pro residues" evidence="1">
    <location>
        <begin position="86"/>
        <end position="103"/>
    </location>
</feature>
<evidence type="ECO:0000256" key="1">
    <source>
        <dbReference type="SAM" id="MobiDB-lite"/>
    </source>
</evidence>
<evidence type="ECO:0000313" key="2">
    <source>
        <dbReference type="EMBL" id="CAK9265815.1"/>
    </source>
</evidence>